<keyword evidence="2 4" id="KW-0012">Acyltransferase</keyword>
<evidence type="ECO:0000259" key="3">
    <source>
        <dbReference type="PROSITE" id="PS51186"/>
    </source>
</evidence>
<dbReference type="Pfam" id="PF00583">
    <property type="entry name" value="Acetyltransf_1"/>
    <property type="match status" value="1"/>
</dbReference>
<sequence length="184" mass="20619">MDYTIRKAKLSDIPAIELLIDESVRTLAANEYTNEQIEGALKSAWGVDTQLISDETYFAVETGSQLIACGGWSYRETLFGNDSEAGRNPKMLNPAKDAAKIRAFFVRPSYARMGIGSALMYKCEREARDKGFSHLELMATLPGQKLYSRHGFVADTSIEYPLSDTLSITFIPMRKNIDKYPIET</sequence>
<name>A0ABV4P436_9GAMM</name>
<dbReference type="RefSeq" id="WP_371840467.1">
    <property type="nucleotide sequence ID" value="NZ_JBGMEK010000053.1"/>
</dbReference>
<dbReference type="EMBL" id="JBGMEK010000053">
    <property type="protein sequence ID" value="MFA0812749.1"/>
    <property type="molecule type" value="Genomic_DNA"/>
</dbReference>
<evidence type="ECO:0000256" key="1">
    <source>
        <dbReference type="ARBA" id="ARBA00022679"/>
    </source>
</evidence>
<dbReference type="Proteomes" id="UP001569428">
    <property type="component" value="Unassembled WGS sequence"/>
</dbReference>
<dbReference type="PROSITE" id="PS51186">
    <property type="entry name" value="GNAT"/>
    <property type="match status" value="1"/>
</dbReference>
<proteinExistence type="predicted"/>
<organism evidence="4 5">
    <name type="scientific">Microbulbifer epialgicus</name>
    <dbReference type="NCBI Taxonomy" id="393907"/>
    <lineage>
        <taxon>Bacteria</taxon>
        <taxon>Pseudomonadati</taxon>
        <taxon>Pseudomonadota</taxon>
        <taxon>Gammaproteobacteria</taxon>
        <taxon>Cellvibrionales</taxon>
        <taxon>Microbulbiferaceae</taxon>
        <taxon>Microbulbifer</taxon>
    </lineage>
</organism>
<protein>
    <submittedName>
        <fullName evidence="4">GNAT family N-acetyltransferase</fullName>
        <ecNumber evidence="4">2.3.-.-</ecNumber>
    </submittedName>
</protein>
<dbReference type="InterPro" id="IPR000182">
    <property type="entry name" value="GNAT_dom"/>
</dbReference>
<dbReference type="PANTHER" id="PTHR43877:SF1">
    <property type="entry name" value="ACETYLTRANSFERASE"/>
    <property type="match status" value="1"/>
</dbReference>
<gene>
    <name evidence="4" type="ORF">ACCI49_17690</name>
</gene>
<comment type="caution">
    <text evidence="4">The sequence shown here is derived from an EMBL/GenBank/DDBJ whole genome shotgun (WGS) entry which is preliminary data.</text>
</comment>
<dbReference type="SUPFAM" id="SSF55729">
    <property type="entry name" value="Acyl-CoA N-acyltransferases (Nat)"/>
    <property type="match status" value="1"/>
</dbReference>
<dbReference type="EC" id="2.3.-.-" evidence="4"/>
<evidence type="ECO:0000313" key="5">
    <source>
        <dbReference type="Proteomes" id="UP001569428"/>
    </source>
</evidence>
<dbReference type="CDD" id="cd04301">
    <property type="entry name" value="NAT_SF"/>
    <property type="match status" value="1"/>
</dbReference>
<reference evidence="4 5" key="1">
    <citation type="submission" date="2024-08" db="EMBL/GenBank/DDBJ databases">
        <authorList>
            <person name="Ishaq N."/>
        </authorList>
    </citation>
    <scope>NUCLEOTIDE SEQUENCE [LARGE SCALE GENOMIC DNA]</scope>
    <source>
        <strain evidence="4 5">DSM 18651</strain>
    </source>
</reference>
<dbReference type="InterPro" id="IPR050832">
    <property type="entry name" value="Bact_Acetyltransf"/>
</dbReference>
<dbReference type="PANTHER" id="PTHR43877">
    <property type="entry name" value="AMINOALKYLPHOSPHONATE N-ACETYLTRANSFERASE-RELATED-RELATED"/>
    <property type="match status" value="1"/>
</dbReference>
<keyword evidence="1 4" id="KW-0808">Transferase</keyword>
<evidence type="ECO:0000256" key="2">
    <source>
        <dbReference type="ARBA" id="ARBA00023315"/>
    </source>
</evidence>
<evidence type="ECO:0000313" key="4">
    <source>
        <dbReference type="EMBL" id="MFA0812749.1"/>
    </source>
</evidence>
<dbReference type="Gene3D" id="3.40.630.30">
    <property type="match status" value="1"/>
</dbReference>
<dbReference type="InterPro" id="IPR016181">
    <property type="entry name" value="Acyl_CoA_acyltransferase"/>
</dbReference>
<feature type="domain" description="N-acetyltransferase" evidence="3">
    <location>
        <begin position="3"/>
        <end position="178"/>
    </location>
</feature>
<dbReference type="GO" id="GO:0016746">
    <property type="term" value="F:acyltransferase activity"/>
    <property type="evidence" value="ECO:0007669"/>
    <property type="project" value="UniProtKB-KW"/>
</dbReference>
<accession>A0ABV4P436</accession>
<keyword evidence="5" id="KW-1185">Reference proteome</keyword>